<evidence type="ECO:0000256" key="3">
    <source>
        <dbReference type="ARBA" id="ARBA00022475"/>
    </source>
</evidence>
<dbReference type="GO" id="GO:0005886">
    <property type="term" value="C:plasma membrane"/>
    <property type="evidence" value="ECO:0007669"/>
    <property type="project" value="UniProtKB-SubCell"/>
</dbReference>
<dbReference type="Pfam" id="PF00420">
    <property type="entry name" value="Oxidored_q2"/>
    <property type="match status" value="1"/>
</dbReference>
<reference evidence="9 10" key="1">
    <citation type="submission" date="2018-11" db="EMBL/GenBank/DDBJ databases">
        <authorList>
            <person name="Kleinhagauer T."/>
            <person name="Glaeser S.P."/>
            <person name="Spergser J."/>
            <person name="Ruckert C."/>
            <person name="Kaempfer P."/>
            <person name="Busse H.-J."/>
        </authorList>
    </citation>
    <scope>NUCLEOTIDE SEQUENCE [LARGE SCALE GENOMIC DNA]</scope>
    <source>
        <strain evidence="9 10">200CH</strain>
    </source>
</reference>
<organism evidence="9 10">
    <name type="scientific">Corynebacterium choanae</name>
    <dbReference type="NCBI Taxonomy" id="1862358"/>
    <lineage>
        <taxon>Bacteria</taxon>
        <taxon>Bacillati</taxon>
        <taxon>Actinomycetota</taxon>
        <taxon>Actinomycetes</taxon>
        <taxon>Mycobacteriales</taxon>
        <taxon>Corynebacteriaceae</taxon>
        <taxon>Corynebacterium</taxon>
    </lineage>
</organism>
<dbReference type="InterPro" id="IPR050601">
    <property type="entry name" value="CPA3_antiporter_subunitC"/>
</dbReference>
<keyword evidence="6 8" id="KW-0472">Membrane</keyword>
<name>A0A3G6J9L7_9CORY</name>
<evidence type="ECO:0000313" key="9">
    <source>
        <dbReference type="EMBL" id="AZA12724.1"/>
    </source>
</evidence>
<feature type="transmembrane region" description="Helical" evidence="8">
    <location>
        <begin position="6"/>
        <end position="23"/>
    </location>
</feature>
<feature type="region of interest" description="Disordered" evidence="7">
    <location>
        <begin position="119"/>
        <end position="180"/>
    </location>
</feature>
<evidence type="ECO:0000256" key="5">
    <source>
        <dbReference type="ARBA" id="ARBA00022989"/>
    </source>
</evidence>
<feature type="transmembrane region" description="Helical" evidence="8">
    <location>
        <begin position="72"/>
        <end position="96"/>
    </location>
</feature>
<dbReference type="PANTHER" id="PTHR34583">
    <property type="entry name" value="ANTIPORTER SUBUNIT MNHC2-RELATED"/>
    <property type="match status" value="1"/>
</dbReference>
<dbReference type="RefSeq" id="WP_123925977.1">
    <property type="nucleotide sequence ID" value="NZ_CP033896.1"/>
</dbReference>
<evidence type="ECO:0000256" key="1">
    <source>
        <dbReference type="ARBA" id="ARBA00004651"/>
    </source>
</evidence>
<keyword evidence="10" id="KW-1185">Reference proteome</keyword>
<keyword evidence="5 8" id="KW-1133">Transmembrane helix</keyword>
<evidence type="ECO:0000313" key="10">
    <source>
        <dbReference type="Proteomes" id="UP000269019"/>
    </source>
</evidence>
<dbReference type="EMBL" id="CP033896">
    <property type="protein sequence ID" value="AZA12724.1"/>
    <property type="molecule type" value="Genomic_DNA"/>
</dbReference>
<feature type="compositionally biased region" description="Basic and acidic residues" evidence="7">
    <location>
        <begin position="164"/>
        <end position="180"/>
    </location>
</feature>
<gene>
    <name evidence="9" type="primary">mrpC</name>
    <name evidence="9" type="ORF">CCHOA_01480</name>
</gene>
<dbReference type="Proteomes" id="UP000269019">
    <property type="component" value="Chromosome"/>
</dbReference>
<dbReference type="OrthoDB" id="9799219at2"/>
<feature type="transmembrane region" description="Helical" evidence="8">
    <location>
        <begin position="30"/>
        <end position="52"/>
    </location>
</feature>
<evidence type="ECO:0000256" key="4">
    <source>
        <dbReference type="ARBA" id="ARBA00022692"/>
    </source>
</evidence>
<keyword evidence="3" id="KW-1003">Cell membrane</keyword>
<evidence type="ECO:0000256" key="2">
    <source>
        <dbReference type="ARBA" id="ARBA00010388"/>
    </source>
</evidence>
<dbReference type="KEGG" id="ccho:CCHOA_01480"/>
<accession>A0A3G6J9L7</accession>
<dbReference type="Gene3D" id="1.10.287.3510">
    <property type="match status" value="1"/>
</dbReference>
<sequence>MSANLTLLVTAGVLFACGMYLLLDRAMTKMILGLLLAGNGVNLLVLTAGGSAGAPPIMGRGSLISAADADPLAQAMILTSIVITMAMTAFLAALAYRQYRYRTADIVSDDTEDKVIAARPTVASAAPDHDASADPTTGRTTKDGDNFGPHIFEQPLAVDDTPPFDEHTDHQPDTIRKDPR</sequence>
<dbReference type="PANTHER" id="PTHR34583:SF2">
    <property type="entry name" value="ANTIPORTER SUBUNIT MNHC2-RELATED"/>
    <property type="match status" value="1"/>
</dbReference>
<proteinExistence type="inferred from homology"/>
<evidence type="ECO:0000256" key="6">
    <source>
        <dbReference type="ARBA" id="ARBA00023136"/>
    </source>
</evidence>
<comment type="subcellular location">
    <subcellularLocation>
        <location evidence="1">Cell membrane</location>
        <topology evidence="1">Multi-pass membrane protein</topology>
    </subcellularLocation>
</comment>
<evidence type="ECO:0000256" key="7">
    <source>
        <dbReference type="SAM" id="MobiDB-lite"/>
    </source>
</evidence>
<dbReference type="InterPro" id="IPR039428">
    <property type="entry name" value="NUOK/Mnh_C1-like"/>
</dbReference>
<keyword evidence="4 8" id="KW-0812">Transmembrane</keyword>
<dbReference type="AlphaFoldDB" id="A0A3G6J9L7"/>
<dbReference type="NCBIfam" id="NF005929">
    <property type="entry name" value="PRK07946.1"/>
    <property type="match status" value="1"/>
</dbReference>
<evidence type="ECO:0000256" key="8">
    <source>
        <dbReference type="SAM" id="Phobius"/>
    </source>
</evidence>
<comment type="similarity">
    <text evidence="2">Belongs to the CPA3 antiporters (TC 2.A.63) subunit C family.</text>
</comment>
<protein>
    <submittedName>
        <fullName evidence="9">Na(+)/H(+) antiporter subunit C</fullName>
    </submittedName>
</protein>